<dbReference type="EC" id="3.1.3.48" evidence="2"/>
<dbReference type="Proteomes" id="UP000598271">
    <property type="component" value="Unassembled WGS sequence"/>
</dbReference>
<evidence type="ECO:0000313" key="5">
    <source>
        <dbReference type="EMBL" id="GHB62867.1"/>
    </source>
</evidence>
<comment type="caution">
    <text evidence="5">The sequence shown here is derived from an EMBL/GenBank/DDBJ whole genome shotgun (WGS) entry which is preliminary data.</text>
</comment>
<gene>
    <name evidence="5" type="ORF">GCM10007390_15880</name>
</gene>
<organism evidence="5 6">
    <name type="scientific">Persicitalea jodogahamensis</name>
    <dbReference type="NCBI Taxonomy" id="402147"/>
    <lineage>
        <taxon>Bacteria</taxon>
        <taxon>Pseudomonadati</taxon>
        <taxon>Bacteroidota</taxon>
        <taxon>Cytophagia</taxon>
        <taxon>Cytophagales</taxon>
        <taxon>Spirosomataceae</taxon>
        <taxon>Persicitalea</taxon>
    </lineage>
</organism>
<dbReference type="AlphaFoldDB" id="A0A8J3G881"/>
<name>A0A8J3G881_9BACT</name>
<dbReference type="GO" id="GO:0004725">
    <property type="term" value="F:protein tyrosine phosphatase activity"/>
    <property type="evidence" value="ECO:0007669"/>
    <property type="project" value="UniProtKB-EC"/>
</dbReference>
<dbReference type="Pfam" id="PF19567">
    <property type="entry name" value="CpsB_CapC"/>
    <property type="match status" value="1"/>
</dbReference>
<evidence type="ECO:0000256" key="2">
    <source>
        <dbReference type="ARBA" id="ARBA00013064"/>
    </source>
</evidence>
<evidence type="ECO:0000313" key="6">
    <source>
        <dbReference type="Proteomes" id="UP000598271"/>
    </source>
</evidence>
<dbReference type="PANTHER" id="PTHR39181">
    <property type="entry name" value="TYROSINE-PROTEIN PHOSPHATASE YWQE"/>
    <property type="match status" value="1"/>
</dbReference>
<sequence>MLNWLFKTPSLPLDLSFLGADMHSHLLPGIDDGVGDAQEAVAMIRQMKAYGYHHLITTPHIIWDCYRNTPATIAEGLQTVRAACAEAGLDIQLDAAAEYFLDEHFSELLSAGEPLLTLPGKRVLVELPYTTPLMNTPEILFSIIGHGYQPVLAHPERYAYYHADPTIFQKLSDQGCELQLNALSLTGHYGEGVTRTAEWLLKHRLVTFLGSDAHRISHVEQLKKLTKRKDLKDYPFQNYKLSPKGI</sequence>
<dbReference type="RefSeq" id="WP_189563772.1">
    <property type="nucleotide sequence ID" value="NZ_BMXF01000001.1"/>
</dbReference>
<dbReference type="GO" id="GO:0030145">
    <property type="term" value="F:manganese ion binding"/>
    <property type="evidence" value="ECO:0007669"/>
    <property type="project" value="InterPro"/>
</dbReference>
<accession>A0A8J3G881</accession>
<reference evidence="5 6" key="1">
    <citation type="journal article" date="2014" name="Int. J. Syst. Evol. Microbiol.">
        <title>Complete genome sequence of Corynebacterium casei LMG S-19264T (=DSM 44701T), isolated from a smear-ripened cheese.</title>
        <authorList>
            <consortium name="US DOE Joint Genome Institute (JGI-PGF)"/>
            <person name="Walter F."/>
            <person name="Albersmeier A."/>
            <person name="Kalinowski J."/>
            <person name="Ruckert C."/>
        </authorList>
    </citation>
    <scope>NUCLEOTIDE SEQUENCE [LARGE SCALE GENOMIC DNA]</scope>
    <source>
        <strain evidence="5 6">KCTC 12866</strain>
    </source>
</reference>
<keyword evidence="6" id="KW-1185">Reference proteome</keyword>
<protein>
    <recommendedName>
        <fullName evidence="2">protein-tyrosine-phosphatase</fullName>
        <ecNumber evidence="2">3.1.3.48</ecNumber>
    </recommendedName>
</protein>
<dbReference type="SUPFAM" id="SSF89550">
    <property type="entry name" value="PHP domain-like"/>
    <property type="match status" value="1"/>
</dbReference>
<evidence type="ECO:0000256" key="3">
    <source>
        <dbReference type="ARBA" id="ARBA00022801"/>
    </source>
</evidence>
<dbReference type="PANTHER" id="PTHR39181:SF1">
    <property type="entry name" value="TYROSINE-PROTEIN PHOSPHATASE YWQE"/>
    <property type="match status" value="1"/>
</dbReference>
<dbReference type="Gene3D" id="3.20.20.140">
    <property type="entry name" value="Metal-dependent hydrolases"/>
    <property type="match status" value="1"/>
</dbReference>
<dbReference type="InterPro" id="IPR016195">
    <property type="entry name" value="Pol/histidinol_Pase-like"/>
</dbReference>
<evidence type="ECO:0000256" key="1">
    <source>
        <dbReference type="ARBA" id="ARBA00005750"/>
    </source>
</evidence>
<dbReference type="PIRSF" id="PIRSF016557">
    <property type="entry name" value="Caps_synth_CpsB"/>
    <property type="match status" value="1"/>
</dbReference>
<evidence type="ECO:0000256" key="4">
    <source>
        <dbReference type="ARBA" id="ARBA00051722"/>
    </source>
</evidence>
<dbReference type="InterPro" id="IPR016667">
    <property type="entry name" value="Caps_polysacc_synth_CpsB/CapC"/>
</dbReference>
<keyword evidence="3" id="KW-0378">Hydrolase</keyword>
<comment type="similarity">
    <text evidence="1">Belongs to the metallo-dependent hydrolases superfamily. CpsB/CapC family.</text>
</comment>
<proteinExistence type="inferred from homology"/>
<comment type="catalytic activity">
    <reaction evidence="4">
        <text>O-phospho-L-tyrosyl-[protein] + H2O = L-tyrosyl-[protein] + phosphate</text>
        <dbReference type="Rhea" id="RHEA:10684"/>
        <dbReference type="Rhea" id="RHEA-COMP:10136"/>
        <dbReference type="Rhea" id="RHEA-COMP:20101"/>
        <dbReference type="ChEBI" id="CHEBI:15377"/>
        <dbReference type="ChEBI" id="CHEBI:43474"/>
        <dbReference type="ChEBI" id="CHEBI:46858"/>
        <dbReference type="ChEBI" id="CHEBI:61978"/>
        <dbReference type="EC" id="3.1.3.48"/>
    </reaction>
</comment>
<dbReference type="EMBL" id="BMXF01000001">
    <property type="protein sequence ID" value="GHB62867.1"/>
    <property type="molecule type" value="Genomic_DNA"/>
</dbReference>